<dbReference type="PROSITE" id="PS51379">
    <property type="entry name" value="4FE4S_FER_2"/>
    <property type="match status" value="1"/>
</dbReference>
<evidence type="ECO:0000313" key="9">
    <source>
        <dbReference type="EMBL" id="MBX7289491.1"/>
    </source>
</evidence>
<keyword evidence="3" id="KW-0479">Metal-binding</keyword>
<dbReference type="Pfam" id="PF13375">
    <property type="entry name" value="RnfC_N"/>
    <property type="match status" value="1"/>
</dbReference>
<dbReference type="Pfam" id="PF10531">
    <property type="entry name" value="SLBB"/>
    <property type="match status" value="1"/>
</dbReference>
<dbReference type="GO" id="GO:0051539">
    <property type="term" value="F:4 iron, 4 sulfur cluster binding"/>
    <property type="evidence" value="ECO:0007669"/>
    <property type="project" value="UniProtKB-KW"/>
</dbReference>
<keyword evidence="1" id="KW-0813">Transport</keyword>
<dbReference type="GO" id="GO:0046872">
    <property type="term" value="F:metal ion binding"/>
    <property type="evidence" value="ECO:0007669"/>
    <property type="project" value="UniProtKB-KW"/>
</dbReference>
<dbReference type="InterPro" id="IPR010208">
    <property type="entry name" value="Ion_transpt_RnfC/RsxC"/>
</dbReference>
<evidence type="ECO:0000256" key="4">
    <source>
        <dbReference type="ARBA" id="ARBA00022737"/>
    </source>
</evidence>
<organism evidence="9 10">
    <name type="scientific">Clostridium chauvoei</name>
    <dbReference type="NCBI Taxonomy" id="46867"/>
    <lineage>
        <taxon>Bacteria</taxon>
        <taxon>Bacillati</taxon>
        <taxon>Bacillota</taxon>
        <taxon>Clostridia</taxon>
        <taxon>Eubacteriales</taxon>
        <taxon>Clostridiaceae</taxon>
        <taxon>Clostridium</taxon>
    </lineage>
</organism>
<dbReference type="Proteomes" id="UP000775179">
    <property type="component" value="Unassembled WGS sequence"/>
</dbReference>
<keyword evidence="2" id="KW-0004">4Fe-4S</keyword>
<dbReference type="PANTHER" id="PTHR43034:SF2">
    <property type="entry name" value="ION-TRANSLOCATING OXIDOREDUCTASE COMPLEX SUBUNIT C"/>
    <property type="match status" value="1"/>
</dbReference>
<evidence type="ECO:0000259" key="8">
    <source>
        <dbReference type="PROSITE" id="PS51379"/>
    </source>
</evidence>
<evidence type="ECO:0000256" key="1">
    <source>
        <dbReference type="ARBA" id="ARBA00022448"/>
    </source>
</evidence>
<dbReference type="InterPro" id="IPR017054">
    <property type="entry name" value="PduS"/>
</dbReference>
<dbReference type="SUPFAM" id="SSF142984">
    <property type="entry name" value="Nqo1 middle domain-like"/>
    <property type="match status" value="1"/>
</dbReference>
<evidence type="ECO:0000313" key="10">
    <source>
        <dbReference type="Proteomes" id="UP000775179"/>
    </source>
</evidence>
<protein>
    <submittedName>
        <fullName evidence="9">SLBB domain-containing protein</fullName>
    </submittedName>
</protein>
<comment type="caution">
    <text evidence="9">The sequence shown here is derived from an EMBL/GenBank/DDBJ whole genome shotgun (WGS) entry which is preliminary data.</text>
</comment>
<reference evidence="9 10" key="1">
    <citation type="submission" date="2021-08" db="EMBL/GenBank/DDBJ databases">
        <title>Genome sequence analysis of Clostridium chauvoei strains of European origin and evaluation of typing options for outbreak investigations.</title>
        <authorList>
            <person name="Abdel-Glil M."/>
            <person name="Thomas P."/>
            <person name="Seyboldt C."/>
        </authorList>
    </citation>
    <scope>NUCLEOTIDE SEQUENCE [LARGE SCALE GENOMIC DNA]</scope>
    <source>
        <strain evidence="9 10">S0260-09</strain>
    </source>
</reference>
<dbReference type="PROSITE" id="PS00198">
    <property type="entry name" value="4FE4S_FER_1"/>
    <property type="match status" value="1"/>
</dbReference>
<feature type="domain" description="4Fe-4S ferredoxin-type" evidence="8">
    <location>
        <begin position="245"/>
        <end position="274"/>
    </location>
</feature>
<dbReference type="PANTHER" id="PTHR43034">
    <property type="entry name" value="ION-TRANSLOCATING OXIDOREDUCTASE COMPLEX SUBUNIT C"/>
    <property type="match status" value="1"/>
</dbReference>
<dbReference type="InterPro" id="IPR017900">
    <property type="entry name" value="4Fe4S_Fe_S_CS"/>
</dbReference>
<keyword evidence="5" id="KW-0249">Electron transport</keyword>
<evidence type="ECO:0000256" key="2">
    <source>
        <dbReference type="ARBA" id="ARBA00022485"/>
    </source>
</evidence>
<dbReference type="Gene3D" id="3.40.50.11540">
    <property type="entry name" value="NADH-ubiquinone oxidoreductase 51kDa subunit"/>
    <property type="match status" value="1"/>
</dbReference>
<proteinExistence type="predicted"/>
<dbReference type="InterPro" id="IPR037225">
    <property type="entry name" value="Nuo51_FMN-bd_sf"/>
</dbReference>
<evidence type="ECO:0000256" key="6">
    <source>
        <dbReference type="ARBA" id="ARBA00023004"/>
    </source>
</evidence>
<keyword evidence="6" id="KW-0408">Iron</keyword>
<name>A0ABD4RDX0_9CLOT</name>
<sequence>MELEDIKQLLKEKGIVGAGGAGFPLYAKLSKEVDTVILNAAECEPLFRVDRNILKEHSLQVLEGLNFIVDILDAKEGVVAIKEHYIEANQAIDNIISTFPRLKKKLLKDGYPAGDEVILTYETTGRVVPQGGIPLNVGIMVMNVETAFNVYNAVRKNNPVTHKYLTVSGAVNTPKTLYVPIGIKFKELIPEVNGINIEEYKLLVGGPMTGRIGNLNETVTKTTKGIFILPKDNPIIELKEYNLNSLVKRSMGTCSQCRMCTDLCPRNLVGHSIEPHKIMNSLIFGLDFNSEVFINALACCECNLCSAYACHQSLNPKVIISELKTKLREQGIKPRFNNEAIVKEEREYRRVPVKRVISRLKLSEFDKDAPIADIKDKPSILKINKKQSIGILVNTVVKIGDRVKKKDVIGVIDEKDLGVYLHSPIDGIIIDIDKDSISIRKEE</sequence>
<dbReference type="InterPro" id="IPR019554">
    <property type="entry name" value="Soluble_ligand-bd"/>
</dbReference>
<dbReference type="InterPro" id="IPR011538">
    <property type="entry name" value="Nuo51_FMN-bd"/>
</dbReference>
<dbReference type="InterPro" id="IPR011053">
    <property type="entry name" value="Single_hybrid_motif"/>
</dbReference>
<dbReference type="EMBL" id="JAIFTX010000001">
    <property type="protein sequence ID" value="MBX7289491.1"/>
    <property type="molecule type" value="Genomic_DNA"/>
</dbReference>
<dbReference type="SUPFAM" id="SSF142019">
    <property type="entry name" value="Nqo1 FMN-binding domain-like"/>
    <property type="match status" value="1"/>
</dbReference>
<dbReference type="Pfam" id="PF01512">
    <property type="entry name" value="Complex1_51K"/>
    <property type="match status" value="1"/>
</dbReference>
<dbReference type="InterPro" id="IPR017896">
    <property type="entry name" value="4Fe4S_Fe-S-bd"/>
</dbReference>
<gene>
    <name evidence="9" type="ORF">K4H94_00295</name>
</gene>
<dbReference type="Pfam" id="PF13534">
    <property type="entry name" value="Fer4_17"/>
    <property type="match status" value="1"/>
</dbReference>
<dbReference type="SUPFAM" id="SSF46548">
    <property type="entry name" value="alpha-helical ferredoxin"/>
    <property type="match status" value="1"/>
</dbReference>
<dbReference type="SUPFAM" id="SSF51230">
    <property type="entry name" value="Single hybrid motif"/>
    <property type="match status" value="1"/>
</dbReference>
<accession>A0ABD4RDX0</accession>
<evidence type="ECO:0000256" key="3">
    <source>
        <dbReference type="ARBA" id="ARBA00022723"/>
    </source>
</evidence>
<keyword evidence="7" id="KW-0411">Iron-sulfur</keyword>
<dbReference type="AlphaFoldDB" id="A0ABD4RDX0"/>
<dbReference type="Gene3D" id="2.40.50.100">
    <property type="match status" value="1"/>
</dbReference>
<evidence type="ECO:0000256" key="7">
    <source>
        <dbReference type="ARBA" id="ARBA00023014"/>
    </source>
</evidence>
<dbReference type="PIRSF" id="PIRSF036408">
    <property type="entry name" value="PduS_prd"/>
    <property type="match status" value="1"/>
</dbReference>
<dbReference type="InterPro" id="IPR026902">
    <property type="entry name" value="RnfC_N"/>
</dbReference>
<keyword evidence="4" id="KW-0677">Repeat</keyword>
<evidence type="ECO:0000256" key="5">
    <source>
        <dbReference type="ARBA" id="ARBA00022982"/>
    </source>
</evidence>
<dbReference type="RefSeq" id="WP_221257969.1">
    <property type="nucleotide sequence ID" value="NZ_JAIFTO010000001.1"/>
</dbReference>